<feature type="region of interest" description="Disordered" evidence="1">
    <location>
        <begin position="1"/>
        <end position="27"/>
    </location>
</feature>
<feature type="compositionally biased region" description="Polar residues" evidence="1">
    <location>
        <begin position="1"/>
        <end position="11"/>
    </location>
</feature>
<comment type="caution">
    <text evidence="2">The sequence shown here is derived from an EMBL/GenBank/DDBJ whole genome shotgun (WGS) entry which is preliminary data.</text>
</comment>
<name>A0A428TAZ3_9HYPO</name>
<dbReference type="AlphaFoldDB" id="A0A428TAZ3"/>
<reference evidence="2 3" key="1">
    <citation type="submission" date="2017-06" db="EMBL/GenBank/DDBJ databases">
        <title>Comparative genomic analysis of Ambrosia Fusariam Clade fungi.</title>
        <authorList>
            <person name="Stajich J.E."/>
            <person name="Carrillo J."/>
            <person name="Kijimoto T."/>
            <person name="Eskalen A."/>
            <person name="O'Donnell K."/>
            <person name="Kasson M."/>
        </authorList>
    </citation>
    <scope>NUCLEOTIDE SEQUENCE [LARGE SCALE GENOMIC DNA]</scope>
    <source>
        <strain evidence="2 3">NRRL62579</strain>
    </source>
</reference>
<gene>
    <name evidence="2" type="ORF">CEP52_009853</name>
</gene>
<keyword evidence="3" id="KW-1185">Reference proteome</keyword>
<proteinExistence type="predicted"/>
<protein>
    <submittedName>
        <fullName evidence="2">Uncharacterized protein</fullName>
    </submittedName>
</protein>
<sequence length="80" mass="9367">MEQKNTTSLSITEFDKSPPITPPAPAEFQDVDRRNIDVKKLVSLLRNKFDHGTYELHMVHDVFSLRAPRRLSVDEIEWCR</sequence>
<dbReference type="Proteomes" id="UP000287144">
    <property type="component" value="Unassembled WGS sequence"/>
</dbReference>
<evidence type="ECO:0000313" key="2">
    <source>
        <dbReference type="EMBL" id="RSL99201.1"/>
    </source>
</evidence>
<organism evidence="2 3">
    <name type="scientific">Fusarium oligoseptatum</name>
    <dbReference type="NCBI Taxonomy" id="2604345"/>
    <lineage>
        <taxon>Eukaryota</taxon>
        <taxon>Fungi</taxon>
        <taxon>Dikarya</taxon>
        <taxon>Ascomycota</taxon>
        <taxon>Pezizomycotina</taxon>
        <taxon>Sordariomycetes</taxon>
        <taxon>Hypocreomycetidae</taxon>
        <taxon>Hypocreales</taxon>
        <taxon>Nectriaceae</taxon>
        <taxon>Fusarium</taxon>
        <taxon>Fusarium solani species complex</taxon>
    </lineage>
</organism>
<accession>A0A428TAZ3</accession>
<evidence type="ECO:0000313" key="3">
    <source>
        <dbReference type="Proteomes" id="UP000287144"/>
    </source>
</evidence>
<dbReference type="EMBL" id="NKCK01000107">
    <property type="protein sequence ID" value="RSL99201.1"/>
    <property type="molecule type" value="Genomic_DNA"/>
</dbReference>
<evidence type="ECO:0000256" key="1">
    <source>
        <dbReference type="SAM" id="MobiDB-lite"/>
    </source>
</evidence>